<keyword evidence="1" id="KW-0808">Transferase</keyword>
<reference evidence="7 8" key="1">
    <citation type="submission" date="2019-08" db="EMBL/GenBank/DDBJ databases">
        <title>Sphingorhabdus soil sp. nov., isolated from arctic soil.</title>
        <authorList>
            <person name="Liu Y."/>
        </authorList>
    </citation>
    <scope>NUCLEOTIDE SEQUENCE [LARGE SCALE GENOMIC DNA]</scope>
    <source>
        <strain evidence="7 8">D-2Q-5-6</strain>
    </source>
</reference>
<dbReference type="Proteomes" id="UP000321129">
    <property type="component" value="Unassembled WGS sequence"/>
</dbReference>
<dbReference type="RefSeq" id="WP_147123678.1">
    <property type="nucleotide sequence ID" value="NZ_VOPY01000004.1"/>
</dbReference>
<feature type="transmembrane region" description="Helical" evidence="5">
    <location>
        <begin position="59"/>
        <end position="81"/>
    </location>
</feature>
<proteinExistence type="predicted"/>
<feature type="transmembrane region" description="Helical" evidence="5">
    <location>
        <begin position="140"/>
        <end position="160"/>
    </location>
</feature>
<dbReference type="Gene3D" id="1.20.5.1930">
    <property type="match status" value="1"/>
</dbReference>
<keyword evidence="8" id="KW-1185">Reference proteome</keyword>
<evidence type="ECO:0000259" key="6">
    <source>
        <dbReference type="Pfam" id="PF07730"/>
    </source>
</evidence>
<keyword evidence="5" id="KW-0812">Transmembrane</keyword>
<feature type="transmembrane region" description="Helical" evidence="5">
    <location>
        <begin position="29"/>
        <end position="47"/>
    </location>
</feature>
<keyword evidence="4" id="KW-0175">Coiled coil</keyword>
<feature type="transmembrane region" description="Helical" evidence="5">
    <location>
        <begin position="117"/>
        <end position="134"/>
    </location>
</feature>
<keyword evidence="3" id="KW-0902">Two-component regulatory system</keyword>
<dbReference type="SUPFAM" id="SSF55874">
    <property type="entry name" value="ATPase domain of HSP90 chaperone/DNA topoisomerase II/histidine kinase"/>
    <property type="match status" value="1"/>
</dbReference>
<feature type="transmembrane region" description="Helical" evidence="5">
    <location>
        <begin position="172"/>
        <end position="190"/>
    </location>
</feature>
<keyword evidence="5" id="KW-0472">Membrane</keyword>
<keyword evidence="5" id="KW-1133">Transmembrane helix</keyword>
<protein>
    <recommendedName>
        <fullName evidence="6">Signal transduction histidine kinase subgroup 3 dimerisation and phosphoacceptor domain-containing protein</fullName>
    </recommendedName>
</protein>
<dbReference type="GO" id="GO:0016020">
    <property type="term" value="C:membrane"/>
    <property type="evidence" value="ECO:0007669"/>
    <property type="project" value="InterPro"/>
</dbReference>
<evidence type="ECO:0000256" key="1">
    <source>
        <dbReference type="ARBA" id="ARBA00022679"/>
    </source>
</evidence>
<organism evidence="7 8">
    <name type="scientific">Flavisphingopyxis soli</name>
    <dbReference type="NCBI Taxonomy" id="2601267"/>
    <lineage>
        <taxon>Bacteria</taxon>
        <taxon>Pseudomonadati</taxon>
        <taxon>Pseudomonadota</taxon>
        <taxon>Alphaproteobacteria</taxon>
        <taxon>Sphingomonadales</taxon>
        <taxon>Sphingopyxidaceae</taxon>
        <taxon>Flavisphingopyxis</taxon>
    </lineage>
</organism>
<name>A0A5C6U7M5_9SPHN</name>
<evidence type="ECO:0000313" key="8">
    <source>
        <dbReference type="Proteomes" id="UP000321129"/>
    </source>
</evidence>
<dbReference type="GO" id="GO:0000155">
    <property type="term" value="F:phosphorelay sensor kinase activity"/>
    <property type="evidence" value="ECO:0007669"/>
    <property type="project" value="InterPro"/>
</dbReference>
<dbReference type="AlphaFoldDB" id="A0A5C6U7M5"/>
<dbReference type="OrthoDB" id="8013578at2"/>
<accession>A0A5C6U7M5</accession>
<evidence type="ECO:0000313" key="7">
    <source>
        <dbReference type="EMBL" id="TXC67718.1"/>
    </source>
</evidence>
<sequence>MTEIFLQWLDPGDRTTVLARIFQNRSGRVIAFLRLVLATIFLLAVYFEPTQPVRFAPYAIFLLVGYLIFSIAAFVIAWRSWWYDFRLAWPAWLVDVSVFAASIVATEGGAADFNSPFLAFFVFLMVSATLRWHWRATALAASAVLLAYIGVGIALNIFGLEFNGPKFARRTSYMLVIGMVFVTFAMQRGAARVDSPGEAPGRDALKAALRYALQQSGGGRGIILWEDRDEPAVVAVLRGEDFSVLPALPDEAAKDPATRLFDRLRNRELILLPGRWMPIARKGSGNGALAAAAGIDEGLSSALMSSGEVVGTLVLADLPSFGIDDLDRTKAIAHEVVGIIQGRRLAELARDRAVTQTREALARDLHDSVAQSLAGASFGLEALRRSLSPGETRALKIMTDLKQSLREEQANIREMIDRLRRASDDRRSVSLSAELGRVVVESRGRWDIGIDLAVSDEIEVPAPLVYECKQIIREAIANGVRHGQCSLVEIDAFASDDILTLRIRNNGRRVSIENRVTIPWTIDQRVTSLGGTMALSSDDDYTSLCIDLPKGRLT</sequence>
<feature type="domain" description="Signal transduction histidine kinase subgroup 3 dimerisation and phosphoacceptor" evidence="6">
    <location>
        <begin position="358"/>
        <end position="422"/>
    </location>
</feature>
<dbReference type="Gene3D" id="3.30.565.10">
    <property type="entry name" value="Histidine kinase-like ATPase, C-terminal domain"/>
    <property type="match status" value="1"/>
</dbReference>
<dbReference type="InterPro" id="IPR036890">
    <property type="entry name" value="HATPase_C_sf"/>
</dbReference>
<dbReference type="Pfam" id="PF07730">
    <property type="entry name" value="HisKA_3"/>
    <property type="match status" value="1"/>
</dbReference>
<evidence type="ECO:0000256" key="3">
    <source>
        <dbReference type="ARBA" id="ARBA00023012"/>
    </source>
</evidence>
<feature type="transmembrane region" description="Helical" evidence="5">
    <location>
        <begin position="87"/>
        <end position="105"/>
    </location>
</feature>
<dbReference type="InterPro" id="IPR011712">
    <property type="entry name" value="Sig_transdc_His_kin_sub3_dim/P"/>
</dbReference>
<feature type="coiled-coil region" evidence="4">
    <location>
        <begin position="398"/>
        <end position="425"/>
    </location>
</feature>
<evidence type="ECO:0000256" key="5">
    <source>
        <dbReference type="SAM" id="Phobius"/>
    </source>
</evidence>
<evidence type="ECO:0000256" key="2">
    <source>
        <dbReference type="ARBA" id="ARBA00022777"/>
    </source>
</evidence>
<evidence type="ECO:0000256" key="4">
    <source>
        <dbReference type="SAM" id="Coils"/>
    </source>
</evidence>
<gene>
    <name evidence="7" type="ORF">FSZ31_12105</name>
</gene>
<dbReference type="EMBL" id="VOPY01000004">
    <property type="protein sequence ID" value="TXC67718.1"/>
    <property type="molecule type" value="Genomic_DNA"/>
</dbReference>
<comment type="caution">
    <text evidence="7">The sequence shown here is derived from an EMBL/GenBank/DDBJ whole genome shotgun (WGS) entry which is preliminary data.</text>
</comment>
<dbReference type="GO" id="GO:0046983">
    <property type="term" value="F:protein dimerization activity"/>
    <property type="evidence" value="ECO:0007669"/>
    <property type="project" value="InterPro"/>
</dbReference>
<dbReference type="PANTHER" id="PTHR24421">
    <property type="entry name" value="NITRATE/NITRITE SENSOR PROTEIN NARX-RELATED"/>
    <property type="match status" value="1"/>
</dbReference>
<dbReference type="InterPro" id="IPR050482">
    <property type="entry name" value="Sensor_HK_TwoCompSys"/>
</dbReference>
<keyword evidence="2" id="KW-0418">Kinase</keyword>